<dbReference type="SUPFAM" id="SSF48726">
    <property type="entry name" value="Immunoglobulin"/>
    <property type="match status" value="2"/>
</dbReference>
<dbReference type="CDD" id="cd05774">
    <property type="entry name" value="IgV_CEACAM_D1"/>
    <property type="match status" value="2"/>
</dbReference>
<dbReference type="SMART" id="SM00409">
    <property type="entry name" value="IG"/>
    <property type="match status" value="2"/>
</dbReference>
<accession>A0AAV0A9S9</accession>
<evidence type="ECO:0000313" key="8">
    <source>
        <dbReference type="Proteomes" id="UP001152836"/>
    </source>
</evidence>
<feature type="chain" id="PRO_5043706799" evidence="5">
    <location>
        <begin position="35"/>
        <end position="263"/>
    </location>
</feature>
<dbReference type="Gene3D" id="2.60.40.10">
    <property type="entry name" value="Immunoglobulins"/>
    <property type="match status" value="2"/>
</dbReference>
<comment type="similarity">
    <text evidence="4">Belongs to the immunoglobulin superfamily. CEA family.</text>
</comment>
<dbReference type="GO" id="GO:0009986">
    <property type="term" value="C:cell surface"/>
    <property type="evidence" value="ECO:0007669"/>
    <property type="project" value="TreeGrafter"/>
</dbReference>
<dbReference type="InterPro" id="IPR013783">
    <property type="entry name" value="Ig-like_fold"/>
</dbReference>
<dbReference type="GO" id="GO:0007165">
    <property type="term" value="P:signal transduction"/>
    <property type="evidence" value="ECO:0007669"/>
    <property type="project" value="TreeGrafter"/>
</dbReference>
<name>A0AAV0A9S9_PHORO</name>
<evidence type="ECO:0000256" key="4">
    <source>
        <dbReference type="ARBA" id="ARBA00038222"/>
    </source>
</evidence>
<keyword evidence="8" id="KW-1185">Reference proteome</keyword>
<dbReference type="GO" id="GO:0005886">
    <property type="term" value="C:plasma membrane"/>
    <property type="evidence" value="ECO:0007669"/>
    <property type="project" value="TreeGrafter"/>
</dbReference>
<evidence type="ECO:0000313" key="7">
    <source>
        <dbReference type="EMBL" id="CAH7384054.1"/>
    </source>
</evidence>
<keyword evidence="3" id="KW-0393">Immunoglobulin domain</keyword>
<dbReference type="PANTHER" id="PTHR44427">
    <property type="entry name" value="CARCINOEMBRYONIC ANTIGEN-RELATED CELL ADHESION MOLECULE 19"/>
    <property type="match status" value="1"/>
</dbReference>
<dbReference type="PANTHER" id="PTHR44427:SF1">
    <property type="entry name" value="CARCINOEMBRYONIC ANTIGEN-RELATED CELL ADHESION MOLECULE 1"/>
    <property type="match status" value="1"/>
</dbReference>
<proteinExistence type="inferred from homology"/>
<dbReference type="GO" id="GO:1990782">
    <property type="term" value="F:protein tyrosine kinase binding"/>
    <property type="evidence" value="ECO:0007669"/>
    <property type="project" value="TreeGrafter"/>
</dbReference>
<dbReference type="InterPro" id="IPR013106">
    <property type="entry name" value="Ig_V-set"/>
</dbReference>
<dbReference type="EMBL" id="CALSGD010001620">
    <property type="protein sequence ID" value="CAH7384054.1"/>
    <property type="molecule type" value="Genomic_DNA"/>
</dbReference>
<protein>
    <submittedName>
        <fullName evidence="7">Ceacam10 protein</fullName>
    </submittedName>
</protein>
<dbReference type="FunFam" id="2.60.40.10:FF:000340">
    <property type="entry name" value="Carcinoembryonic antigen-related cell adhesion molecule 1"/>
    <property type="match status" value="1"/>
</dbReference>
<comment type="caution">
    <text evidence="7">The sequence shown here is derived from an EMBL/GenBank/DDBJ whole genome shotgun (WGS) entry which is preliminary data.</text>
</comment>
<evidence type="ECO:0000256" key="3">
    <source>
        <dbReference type="ARBA" id="ARBA00023319"/>
    </source>
</evidence>
<evidence type="ECO:0000256" key="1">
    <source>
        <dbReference type="ARBA" id="ARBA00022729"/>
    </source>
</evidence>
<feature type="domain" description="Immunoglobulin" evidence="6">
    <location>
        <begin position="40"/>
        <end position="141"/>
    </location>
</feature>
<dbReference type="InterPro" id="IPR050831">
    <property type="entry name" value="CEA_cell_adhesion"/>
</dbReference>
<sequence length="263" mass="29664">MELTSAPLHKGQLPWRGLLLAASLLTYWNSPATAQVTVEAVPPLVAEGANILLQVRNLLESPQVFYWHKGDSVYESNEIARFITFMSKNKTGPAYSGRERIYQNGSLLLQNVTQKDAGIYMLHMITKNFAFMTESVQVHVHPKYTTYWNVPTTAKVTVEAVPPHVAEGNSILLLVHNLPATVQTVYWYKGQSVNRRHEIAGFLISKGRNETGPAYSGRETVFRSGSLLFRNVTLKDAGPYLLRMIIANFDARLSVNFQWRKQQ</sequence>
<feature type="domain" description="Immunoglobulin" evidence="6">
    <location>
        <begin position="160"/>
        <end position="256"/>
    </location>
</feature>
<dbReference type="InterPro" id="IPR036179">
    <property type="entry name" value="Ig-like_dom_sf"/>
</dbReference>
<evidence type="ECO:0000259" key="6">
    <source>
        <dbReference type="SMART" id="SM00409"/>
    </source>
</evidence>
<evidence type="ECO:0000256" key="5">
    <source>
        <dbReference type="SAM" id="SignalP"/>
    </source>
</evidence>
<reference evidence="7" key="1">
    <citation type="submission" date="2022-06" db="EMBL/GenBank/DDBJ databases">
        <authorList>
            <person name="Andreotti S."/>
            <person name="Wyler E."/>
        </authorList>
    </citation>
    <scope>NUCLEOTIDE SEQUENCE</scope>
</reference>
<dbReference type="Pfam" id="PF07686">
    <property type="entry name" value="V-set"/>
    <property type="match status" value="2"/>
</dbReference>
<keyword evidence="2" id="KW-0325">Glycoprotein</keyword>
<keyword evidence="1 5" id="KW-0732">Signal</keyword>
<feature type="signal peptide" evidence="5">
    <location>
        <begin position="1"/>
        <end position="34"/>
    </location>
</feature>
<evidence type="ECO:0000256" key="2">
    <source>
        <dbReference type="ARBA" id="ARBA00023180"/>
    </source>
</evidence>
<gene>
    <name evidence="7" type="primary">Ceacam10</name>
    <name evidence="7" type="ORF">PHOROB_LOCUS16503</name>
</gene>
<dbReference type="GO" id="GO:0002682">
    <property type="term" value="P:regulation of immune system process"/>
    <property type="evidence" value="ECO:0007669"/>
    <property type="project" value="TreeGrafter"/>
</dbReference>
<dbReference type="InterPro" id="IPR003599">
    <property type="entry name" value="Ig_sub"/>
</dbReference>
<dbReference type="AlphaFoldDB" id="A0AAV0A9S9"/>
<dbReference type="Proteomes" id="UP001152836">
    <property type="component" value="Unassembled WGS sequence"/>
</dbReference>
<organism evidence="7 8">
    <name type="scientific">Phodopus roborovskii</name>
    <name type="common">Roborovski's desert hamster</name>
    <name type="synonym">Cricetulus roborovskii</name>
    <dbReference type="NCBI Taxonomy" id="109678"/>
    <lineage>
        <taxon>Eukaryota</taxon>
        <taxon>Metazoa</taxon>
        <taxon>Chordata</taxon>
        <taxon>Craniata</taxon>
        <taxon>Vertebrata</taxon>
        <taxon>Euteleostomi</taxon>
        <taxon>Mammalia</taxon>
        <taxon>Eutheria</taxon>
        <taxon>Euarchontoglires</taxon>
        <taxon>Glires</taxon>
        <taxon>Rodentia</taxon>
        <taxon>Myomorpha</taxon>
        <taxon>Muroidea</taxon>
        <taxon>Cricetidae</taxon>
        <taxon>Cricetinae</taxon>
        <taxon>Phodopus</taxon>
    </lineage>
</organism>